<proteinExistence type="predicted"/>
<dbReference type="AlphaFoldDB" id="A0A4Y2K387"/>
<dbReference type="Proteomes" id="UP000499080">
    <property type="component" value="Unassembled WGS sequence"/>
</dbReference>
<reference evidence="1 2" key="1">
    <citation type="journal article" date="2019" name="Sci. Rep.">
        <title>Orb-weaving spider Araneus ventricosus genome elucidates the spidroin gene catalogue.</title>
        <authorList>
            <person name="Kono N."/>
            <person name="Nakamura H."/>
            <person name="Ohtoshi R."/>
            <person name="Moran D.A.P."/>
            <person name="Shinohara A."/>
            <person name="Yoshida Y."/>
            <person name="Fujiwara M."/>
            <person name="Mori M."/>
            <person name="Tomita M."/>
            <person name="Arakawa K."/>
        </authorList>
    </citation>
    <scope>NUCLEOTIDE SEQUENCE [LARGE SCALE GENOMIC DNA]</scope>
</reference>
<evidence type="ECO:0000313" key="1">
    <source>
        <dbReference type="EMBL" id="GBM96647.1"/>
    </source>
</evidence>
<comment type="caution">
    <text evidence="1">The sequence shown here is derived from an EMBL/GenBank/DDBJ whole genome shotgun (WGS) entry which is preliminary data.</text>
</comment>
<sequence length="177" mass="19923">MHISQHLPPDHGNSFCLVVKMLDSGHKGFRFKATHFQSGDREEHATPTFSPTNRWQFQKSRQFHLLLHSPEGSTTTPTSTPVSQFKVYDTFHSTKPARACAQTIRAAICAYARSTRKCNYRFLDIQIISNKLGDTPVVIVAPSYSVMHISQYLPPDHGKSFCLVVKMLDSGSKGPRF</sequence>
<dbReference type="EMBL" id="BGPR01004164">
    <property type="protein sequence ID" value="GBM96647.1"/>
    <property type="molecule type" value="Genomic_DNA"/>
</dbReference>
<organism evidence="1 2">
    <name type="scientific">Araneus ventricosus</name>
    <name type="common">Orbweaver spider</name>
    <name type="synonym">Epeira ventricosa</name>
    <dbReference type="NCBI Taxonomy" id="182803"/>
    <lineage>
        <taxon>Eukaryota</taxon>
        <taxon>Metazoa</taxon>
        <taxon>Ecdysozoa</taxon>
        <taxon>Arthropoda</taxon>
        <taxon>Chelicerata</taxon>
        <taxon>Arachnida</taxon>
        <taxon>Araneae</taxon>
        <taxon>Araneomorphae</taxon>
        <taxon>Entelegynae</taxon>
        <taxon>Araneoidea</taxon>
        <taxon>Araneidae</taxon>
        <taxon>Araneus</taxon>
    </lineage>
</organism>
<name>A0A4Y2K387_ARAVE</name>
<gene>
    <name evidence="1" type="ORF">AVEN_240959_1</name>
</gene>
<evidence type="ECO:0000313" key="2">
    <source>
        <dbReference type="Proteomes" id="UP000499080"/>
    </source>
</evidence>
<accession>A0A4Y2K387</accession>
<protein>
    <submittedName>
        <fullName evidence="1">Uncharacterized protein</fullName>
    </submittedName>
</protein>
<keyword evidence="2" id="KW-1185">Reference proteome</keyword>